<keyword evidence="2 7" id="KW-1003">Cell membrane</keyword>
<feature type="transmembrane region" description="Helical" evidence="7">
    <location>
        <begin position="126"/>
        <end position="144"/>
    </location>
</feature>
<dbReference type="UniPathway" id="UPA00664"/>
<dbReference type="GO" id="GO:0005886">
    <property type="term" value="C:plasma membrane"/>
    <property type="evidence" value="ECO:0007669"/>
    <property type="project" value="UniProtKB-SubCell"/>
</dbReference>
<evidence type="ECO:0000256" key="4">
    <source>
        <dbReference type="ARBA" id="ARBA00022692"/>
    </source>
</evidence>
<dbReference type="EC" id="2.5.1.145" evidence="7"/>
<feature type="transmembrane region" description="Helical" evidence="7">
    <location>
        <begin position="175"/>
        <end position="193"/>
    </location>
</feature>
<feature type="transmembrane region" description="Helical" evidence="7">
    <location>
        <begin position="240"/>
        <end position="257"/>
    </location>
</feature>
<dbReference type="Proteomes" id="UP000199305">
    <property type="component" value="Unassembled WGS sequence"/>
</dbReference>
<proteinExistence type="inferred from homology"/>
<keyword evidence="8" id="KW-0449">Lipoprotein</keyword>
<keyword evidence="6 7" id="KW-0472">Membrane</keyword>
<accession>A0A1G8YDQ1</accession>
<feature type="transmembrane region" description="Helical" evidence="7">
    <location>
        <begin position="56"/>
        <end position="76"/>
    </location>
</feature>
<feature type="binding site" evidence="7">
    <location>
        <position position="139"/>
    </location>
    <ligand>
        <name>a 1,2-diacyl-sn-glycero-3-phospho-(1'-sn-glycerol)</name>
        <dbReference type="ChEBI" id="CHEBI:64716"/>
    </ligand>
</feature>
<evidence type="ECO:0000313" key="8">
    <source>
        <dbReference type="EMBL" id="SDK00856.1"/>
    </source>
</evidence>
<keyword evidence="9" id="KW-1185">Reference proteome</keyword>
<comment type="subcellular location">
    <subcellularLocation>
        <location evidence="7">Cell membrane</location>
        <topology evidence="7">Multi-pass membrane protein</topology>
    </subcellularLocation>
</comment>
<keyword evidence="3 7" id="KW-0808">Transferase</keyword>
<dbReference type="AlphaFoldDB" id="A0A1G8YDQ1"/>
<dbReference type="OrthoDB" id="871140at2"/>
<feature type="transmembrane region" description="Helical" evidence="7">
    <location>
        <begin position="200"/>
        <end position="220"/>
    </location>
</feature>
<dbReference type="GO" id="GO:0008961">
    <property type="term" value="F:phosphatidylglycerol-prolipoprotein diacylglyceryl transferase activity"/>
    <property type="evidence" value="ECO:0007669"/>
    <property type="project" value="UniProtKB-UniRule"/>
</dbReference>
<keyword evidence="5 7" id="KW-1133">Transmembrane helix</keyword>
<dbReference type="PROSITE" id="PS01311">
    <property type="entry name" value="LGT"/>
    <property type="match status" value="1"/>
</dbReference>
<evidence type="ECO:0000256" key="7">
    <source>
        <dbReference type="HAMAP-Rule" id="MF_01147"/>
    </source>
</evidence>
<feature type="transmembrane region" description="Helical" evidence="7">
    <location>
        <begin position="20"/>
        <end position="36"/>
    </location>
</feature>
<keyword evidence="4 7" id="KW-0812">Transmembrane</keyword>
<comment type="similarity">
    <text evidence="1 7">Belongs to the Lgt family.</text>
</comment>
<dbReference type="PANTHER" id="PTHR30589:SF0">
    <property type="entry name" value="PHOSPHATIDYLGLYCEROL--PROLIPOPROTEIN DIACYLGLYCERYL TRANSFERASE"/>
    <property type="match status" value="1"/>
</dbReference>
<dbReference type="InterPro" id="IPR001640">
    <property type="entry name" value="Lgt"/>
</dbReference>
<evidence type="ECO:0000313" key="9">
    <source>
        <dbReference type="Proteomes" id="UP000199305"/>
    </source>
</evidence>
<feature type="transmembrane region" description="Helical" evidence="7">
    <location>
        <begin position="96"/>
        <end position="114"/>
    </location>
</feature>
<dbReference type="HAMAP" id="MF_01147">
    <property type="entry name" value="Lgt"/>
    <property type="match status" value="1"/>
</dbReference>
<dbReference type="NCBIfam" id="TIGR00544">
    <property type="entry name" value="lgt"/>
    <property type="match status" value="1"/>
</dbReference>
<evidence type="ECO:0000256" key="5">
    <source>
        <dbReference type="ARBA" id="ARBA00022989"/>
    </source>
</evidence>
<evidence type="ECO:0000256" key="3">
    <source>
        <dbReference type="ARBA" id="ARBA00022679"/>
    </source>
</evidence>
<dbReference type="STRING" id="658219.SAMN05216212_1454"/>
<evidence type="ECO:0000256" key="6">
    <source>
        <dbReference type="ARBA" id="ARBA00023136"/>
    </source>
</evidence>
<reference evidence="9" key="1">
    <citation type="submission" date="2016-10" db="EMBL/GenBank/DDBJ databases">
        <authorList>
            <person name="Varghese N."/>
            <person name="Submissions S."/>
        </authorList>
    </citation>
    <scope>NUCLEOTIDE SEQUENCE [LARGE SCALE GENOMIC DNA]</scope>
    <source>
        <strain evidence="9">CGMCC 1.10658</strain>
    </source>
</reference>
<dbReference type="GO" id="GO:0042158">
    <property type="term" value="P:lipoprotein biosynthetic process"/>
    <property type="evidence" value="ECO:0007669"/>
    <property type="project" value="UniProtKB-UniRule"/>
</dbReference>
<organism evidence="8 9">
    <name type="scientific">Microbulbifer yueqingensis</name>
    <dbReference type="NCBI Taxonomy" id="658219"/>
    <lineage>
        <taxon>Bacteria</taxon>
        <taxon>Pseudomonadati</taxon>
        <taxon>Pseudomonadota</taxon>
        <taxon>Gammaproteobacteria</taxon>
        <taxon>Cellvibrionales</taxon>
        <taxon>Microbulbiferaceae</taxon>
        <taxon>Microbulbifer</taxon>
    </lineage>
</organism>
<dbReference type="EMBL" id="FNFH01000002">
    <property type="protein sequence ID" value="SDK00856.1"/>
    <property type="molecule type" value="Genomic_DNA"/>
</dbReference>
<dbReference type="Pfam" id="PF01790">
    <property type="entry name" value="LGT"/>
    <property type="match status" value="1"/>
</dbReference>
<sequence length="279" mass="31124">MLTYPEIDPVAVAIGPLKVHWYGLMYLAGFIAAWWLALRRAAKPWTPLVKSEVEDLILYCAIGVVAGGRLGYMFFYNFPQLVEEPLSLLRVWEGGMSFHGGLVGVMLATAIYARKIGTTFPDLIDFVAPLVPIGLGLGRLGNFIGQELWGRPTDGPWGMVFPRDPQMLARHPSQLYQAFLEGLVLFAALWWFSRKPRPRLAVGGLFLLLYGIFRFAVEFVREPDGHIGFDLFGWMTRGQLLSLPMIVAGIALMVWSYRTQPTPDENSDHKPAQQAKGGA</sequence>
<comment type="function">
    <text evidence="7">Catalyzes the transfer of the diacylglyceryl group from phosphatidylglycerol to the sulfhydryl group of the N-terminal cysteine of a prolipoprotein, the first step in the formation of mature lipoproteins.</text>
</comment>
<evidence type="ECO:0000256" key="1">
    <source>
        <dbReference type="ARBA" id="ARBA00007150"/>
    </source>
</evidence>
<dbReference type="PANTHER" id="PTHR30589">
    <property type="entry name" value="PROLIPOPROTEIN DIACYLGLYCERYL TRANSFERASE"/>
    <property type="match status" value="1"/>
</dbReference>
<protein>
    <recommendedName>
        <fullName evidence="7">Phosphatidylglycerol--prolipoprotein diacylglyceryl transferase</fullName>
        <ecNumber evidence="7">2.5.1.145</ecNumber>
    </recommendedName>
</protein>
<evidence type="ECO:0000256" key="2">
    <source>
        <dbReference type="ARBA" id="ARBA00022475"/>
    </source>
</evidence>
<comment type="catalytic activity">
    <reaction evidence="7">
        <text>L-cysteinyl-[prolipoprotein] + a 1,2-diacyl-sn-glycero-3-phospho-(1'-sn-glycerol) = an S-1,2-diacyl-sn-glyceryl-L-cysteinyl-[prolipoprotein] + sn-glycerol 1-phosphate + H(+)</text>
        <dbReference type="Rhea" id="RHEA:56712"/>
        <dbReference type="Rhea" id="RHEA-COMP:14679"/>
        <dbReference type="Rhea" id="RHEA-COMP:14680"/>
        <dbReference type="ChEBI" id="CHEBI:15378"/>
        <dbReference type="ChEBI" id="CHEBI:29950"/>
        <dbReference type="ChEBI" id="CHEBI:57685"/>
        <dbReference type="ChEBI" id="CHEBI:64716"/>
        <dbReference type="ChEBI" id="CHEBI:140658"/>
        <dbReference type="EC" id="2.5.1.145"/>
    </reaction>
</comment>
<dbReference type="RefSeq" id="WP_091511165.1">
    <property type="nucleotide sequence ID" value="NZ_FNFH01000002.1"/>
</dbReference>
<gene>
    <name evidence="7" type="primary">lgt</name>
    <name evidence="8" type="ORF">SAMN05216212_1454</name>
</gene>
<name>A0A1G8YDQ1_9GAMM</name>
<comment type="pathway">
    <text evidence="7">Protein modification; lipoprotein biosynthesis (diacylglyceryl transfer).</text>
</comment>